<reference evidence="1" key="2">
    <citation type="journal article" date="2015" name="Fish Shellfish Immunol.">
        <title>Early steps in the European eel (Anguilla anguilla)-Vibrio vulnificus interaction in the gills: Role of the RtxA13 toxin.</title>
        <authorList>
            <person name="Callol A."/>
            <person name="Pajuelo D."/>
            <person name="Ebbesson L."/>
            <person name="Teles M."/>
            <person name="MacKenzie S."/>
            <person name="Amaro C."/>
        </authorList>
    </citation>
    <scope>NUCLEOTIDE SEQUENCE</scope>
</reference>
<reference evidence="1" key="1">
    <citation type="submission" date="2014-11" db="EMBL/GenBank/DDBJ databases">
        <authorList>
            <person name="Amaro Gonzalez C."/>
        </authorList>
    </citation>
    <scope>NUCLEOTIDE SEQUENCE</scope>
</reference>
<evidence type="ECO:0000313" key="1">
    <source>
        <dbReference type="EMBL" id="JAH20039.1"/>
    </source>
</evidence>
<organism evidence="1">
    <name type="scientific">Anguilla anguilla</name>
    <name type="common">European freshwater eel</name>
    <name type="synonym">Muraena anguilla</name>
    <dbReference type="NCBI Taxonomy" id="7936"/>
    <lineage>
        <taxon>Eukaryota</taxon>
        <taxon>Metazoa</taxon>
        <taxon>Chordata</taxon>
        <taxon>Craniata</taxon>
        <taxon>Vertebrata</taxon>
        <taxon>Euteleostomi</taxon>
        <taxon>Actinopterygii</taxon>
        <taxon>Neopterygii</taxon>
        <taxon>Teleostei</taxon>
        <taxon>Anguilliformes</taxon>
        <taxon>Anguillidae</taxon>
        <taxon>Anguilla</taxon>
    </lineage>
</organism>
<accession>A0A0E9QT77</accession>
<sequence>MIEMSEDYSSKDAPGILLAYFDV</sequence>
<protein>
    <submittedName>
        <fullName evidence="1">Uncharacterized protein</fullName>
    </submittedName>
</protein>
<dbReference type="EMBL" id="GBXM01088538">
    <property type="protein sequence ID" value="JAH20039.1"/>
    <property type="molecule type" value="Transcribed_RNA"/>
</dbReference>
<name>A0A0E9QT77_ANGAN</name>
<proteinExistence type="predicted"/>
<dbReference type="AlphaFoldDB" id="A0A0E9QT77"/>